<evidence type="ECO:0000256" key="2">
    <source>
        <dbReference type="ARBA" id="ARBA00004196"/>
    </source>
</evidence>
<feature type="signal peptide" evidence="7">
    <location>
        <begin position="1"/>
        <end position="18"/>
    </location>
</feature>
<accession>A0A1M6AHD9</accession>
<reference evidence="10" key="1">
    <citation type="submission" date="2016-11" db="EMBL/GenBank/DDBJ databases">
        <authorList>
            <person name="Varghese N."/>
            <person name="Submissions S."/>
        </authorList>
    </citation>
    <scope>NUCLEOTIDE SEQUENCE [LARGE SCALE GENOMIC DNA]</scope>
    <source>
        <strain evidence="10">DSM 18829</strain>
    </source>
</reference>
<dbReference type="GO" id="GO:0005737">
    <property type="term" value="C:cytoplasm"/>
    <property type="evidence" value="ECO:0007669"/>
    <property type="project" value="UniProtKB-SubCell"/>
</dbReference>
<evidence type="ECO:0000313" key="10">
    <source>
        <dbReference type="Proteomes" id="UP000184488"/>
    </source>
</evidence>
<dbReference type="SUPFAM" id="SSF81296">
    <property type="entry name" value="E set domains"/>
    <property type="match status" value="1"/>
</dbReference>
<dbReference type="SUPFAM" id="SSF49265">
    <property type="entry name" value="Fibronectin type III"/>
    <property type="match status" value="2"/>
</dbReference>
<keyword evidence="10" id="KW-1185">Reference proteome</keyword>
<dbReference type="PROSITE" id="PS50194">
    <property type="entry name" value="FILAMIN_REPEAT"/>
    <property type="match status" value="1"/>
</dbReference>
<evidence type="ECO:0000256" key="1">
    <source>
        <dbReference type="ARBA" id="ARBA00004138"/>
    </source>
</evidence>
<protein>
    <submittedName>
        <fullName evidence="9">Listeria/Bacterioides repeat-containing protein</fullName>
    </submittedName>
</protein>
<dbReference type="InterPro" id="IPR053879">
    <property type="entry name" value="HYDIN_VesB_CFA65-like_Ig"/>
</dbReference>
<dbReference type="InterPro" id="IPR013783">
    <property type="entry name" value="Ig-like_fold"/>
</dbReference>
<dbReference type="NCBIfam" id="TIGR02543">
    <property type="entry name" value="List_Bact_rpt"/>
    <property type="match status" value="1"/>
</dbReference>
<evidence type="ECO:0000256" key="4">
    <source>
        <dbReference type="ARBA" id="ARBA00022490"/>
    </source>
</evidence>
<dbReference type="Gene3D" id="2.60.40.10">
    <property type="entry name" value="Immunoglobulins"/>
    <property type="match status" value="4"/>
</dbReference>
<dbReference type="InterPro" id="IPR017868">
    <property type="entry name" value="Filamin/ABP280_repeat-like"/>
</dbReference>
<proteinExistence type="predicted"/>
<organism evidence="9 10">
    <name type="scientific">Flavobacterium terrae</name>
    <dbReference type="NCBI Taxonomy" id="415425"/>
    <lineage>
        <taxon>Bacteria</taxon>
        <taxon>Pseudomonadati</taxon>
        <taxon>Bacteroidota</taxon>
        <taxon>Flavobacteriia</taxon>
        <taxon>Flavobacteriales</taxon>
        <taxon>Flavobacteriaceae</taxon>
        <taxon>Flavobacterium</taxon>
    </lineage>
</organism>
<dbReference type="InterPro" id="IPR007110">
    <property type="entry name" value="Ig-like_dom"/>
</dbReference>
<dbReference type="GO" id="GO:0030313">
    <property type="term" value="C:cell envelope"/>
    <property type="evidence" value="ECO:0007669"/>
    <property type="project" value="UniProtKB-SubCell"/>
</dbReference>
<dbReference type="InterPro" id="IPR013378">
    <property type="entry name" value="InlB-like_B-rpt"/>
</dbReference>
<evidence type="ECO:0000313" key="9">
    <source>
        <dbReference type="EMBL" id="SHI35946.1"/>
    </source>
</evidence>
<dbReference type="Gene3D" id="2.60.40.4270">
    <property type="entry name" value="Listeria-Bacteroides repeat domain"/>
    <property type="match status" value="1"/>
</dbReference>
<feature type="domain" description="Ig-like" evidence="8">
    <location>
        <begin position="1314"/>
        <end position="1417"/>
    </location>
</feature>
<gene>
    <name evidence="9" type="ORF">SAMN05444363_0219</name>
</gene>
<keyword evidence="5" id="KW-0969">Cilium</keyword>
<dbReference type="NCBIfam" id="NF033708">
    <property type="entry name" value="T9SS_Cterm_ChiA"/>
    <property type="match status" value="1"/>
</dbReference>
<evidence type="ECO:0000256" key="3">
    <source>
        <dbReference type="ARBA" id="ARBA00004496"/>
    </source>
</evidence>
<dbReference type="SMART" id="SM00060">
    <property type="entry name" value="FN3"/>
    <property type="match status" value="3"/>
</dbReference>
<dbReference type="Pfam" id="PF22544">
    <property type="entry name" value="HYDIN_VesB_CFA65-like_Ig"/>
    <property type="match status" value="1"/>
</dbReference>
<dbReference type="RefSeq" id="WP_073307750.1">
    <property type="nucleotide sequence ID" value="NZ_FQZI01000001.1"/>
</dbReference>
<dbReference type="InterPro" id="IPR042229">
    <property type="entry name" value="Listeria/Bacterioides_rpt_sf"/>
</dbReference>
<dbReference type="PROSITE" id="PS50835">
    <property type="entry name" value="IG_LIKE"/>
    <property type="match status" value="1"/>
</dbReference>
<dbReference type="EMBL" id="FQZI01000001">
    <property type="protein sequence ID" value="SHI35946.1"/>
    <property type="molecule type" value="Genomic_DNA"/>
</dbReference>
<keyword evidence="6" id="KW-0966">Cell projection</keyword>
<dbReference type="InterPro" id="IPR003961">
    <property type="entry name" value="FN3_dom"/>
</dbReference>
<name>A0A1M6AHD9_9FLAO</name>
<sequence>MRIKLLIFSLFFSLISLAQSITITNASIGGSAILGSNNYNGGAERVWTQSSVSFGGKAITCNPAGTPASSTACQYIQAQATNGVVYNTTAIPGRILSVQFTGSASVASTLYLGTSRLVSNTTADYVVTGGTSFGSQTNTTYTWTMASTDNYNYFCIKRGATAQYFSSIVITYEVPHTVTFNGNGADGGSMSNQTANTATALTSNAFTRTGFTFAGWGTAPAGPVVYTDGQTYNFSADLTLYAQWTSASCTSPSTQASGISTNSFTLDGFNVNWTPGNGNGTMLVVRPNLAANAVPVSGTPYSAALDWSTAGQIDANNRVVFRGAGSTAGPITGLTPGTEYRVTAYEYNATGECYNLTSPVSTVTYTLSSEPTAHAATFSCTTASSTQIDLSFSAPNTLTNGRAYIILQKIGSAPTGVPSDGVYYPAGTVIGDAVVAGNTSLSGTDTTFSVTGLTPGTTYYFTLIPFNAYLSVAQTINYYTGGSIPSTNFTTTTALCVDENFNSFTGASFGSWTSTGLSNYTTAASSGLSPNSAQFNSTGDILTTPSFAYATELSFWIKGNSTDAASALLVEGFDGTSWVVVDNITNSIPTTGTTKIYNSSSTPSLPINLQRFRFTYTKSAGNLAFDDVKVLCGPLISSNEINVQGNSVSIVDGDITPSLTDHTDFGSVDVTSGTIVRTFTIQNTGNVILNIGIVTISGAQASDFTITSAPAATVAAGGSTTFQVTFDPSAVGARNATISIANDDANENPYDFSITGNGTNVASNDLCTSATTLIVNAAPIPGSMTGSTRTPAPFNNKPDVWYSFTPTCSSTHIITVSGFTGDIDIELFSGSCPATTTFLDESNGTTSTETISIALTAGTTYFLRVLAFNNAAETSTFNVGVTAGSSLNISNTGSPATGNITTGTNNVVIMGVTTTPACATSYDLSSITLTNAAASTVAASDISNFRIFYDANSNGVVDGAEASVSGAGIALNTSMNFTLSGQTGLTTERRYLLVADVSPTAVVGRKIKVDLSPNSNLVAVINPAGTKNGIALGNVQTIVTPPCTPATIVSVMPSSGPIGTQVTITASTGNLTSATASFNGVAATIVSSSASQLVVTVPSGATTGNLIVTDSQPCSSAAIAFTVVDKDITSCQSSSLITDLFISEVTDASSGSLTYVEIYNGTSSTIDMAALNYAVRFTNYNATLNDSAPGVDVDLPLAGVLAPGGKFIFGTTVGTACSVPGGNGSLANQSGVHSGINNNDLVKLVKGGTVIDVWGFADDTRFWITDLGLGDRGYDFERKNTVSAPSTTFAVNDWVIIDWDSCSDDYSNIATYIPVVATPVITAQPVISVTCTTTSATLSVTANEGFVGGNPLTYQWYIVAPNTASWSTVTDGGVFSGATTANLAISSVANLDGYQFYCQVREDLATCYTASTAVLISVPSTVWNGTIWTKGAPDVTKIAIIDGNYDTAANGDFECCSLLVNPSYTLVIKDGDFVTVVNNITNNGTLNIENNGSLVQVDDAGINTGNINMQRTAFIDYRDYVYWSSPVANFNSADISSYSGNNNLYKWIPTVPGNGVGDFGNWVNGTETMVLGKGYIERGLNNAPLNSPVNFTSTFTGVPNNGIINTSISRGTYNTVGAYPSPYSPTNATQDDDNWNLLGNPYPSSISADEFLTANSSNLDGFVKIWLHRIAPSGSALDPFYNNYGYNYDPNDYLTYNLSGPSTPGVFDGYIGAGQGFITRMSATSASASSNAVFSNSMRSKTYRNDQFYRSTNVNSGGRIWIDLVSSTASNSTLVAYVNGATNGKDQMYDAQANLKATFSIYSLLEGYDRHIIQGRSLPFDQNDQVPLAIKIPSNGNYTIAIKDVDGFFNDPSQSIYLEDKQTNFIHDLRSAPYYFTSNSGEFLERFVLRYTNQTLNNDQFEVSDNSVKIYASDNSIVINSSIEPIKTYEIYNVLGQTLVSKKQLKVNKAEETSLQKASQAIIVKVTLESGKTITKKVMY</sequence>
<comment type="subcellular location">
    <subcellularLocation>
        <location evidence="2">Cell envelope</location>
    </subcellularLocation>
    <subcellularLocation>
        <location evidence="1">Cell projection</location>
        <location evidence="1">Cilium</location>
    </subcellularLocation>
    <subcellularLocation>
        <location evidence="3">Cytoplasm</location>
    </subcellularLocation>
</comment>
<feature type="chain" id="PRO_5013382315" evidence="7">
    <location>
        <begin position="19"/>
        <end position="1980"/>
    </location>
</feature>
<evidence type="ECO:0000256" key="7">
    <source>
        <dbReference type="SAM" id="SignalP"/>
    </source>
</evidence>
<evidence type="ECO:0000256" key="5">
    <source>
        <dbReference type="ARBA" id="ARBA00023069"/>
    </source>
</evidence>
<dbReference type="OrthoDB" id="1652165at2"/>
<dbReference type="NCBIfam" id="NF012200">
    <property type="entry name" value="choice_anch_D"/>
    <property type="match status" value="1"/>
</dbReference>
<dbReference type="InterPro" id="IPR014756">
    <property type="entry name" value="Ig_E-set"/>
</dbReference>
<keyword evidence="4" id="KW-0963">Cytoplasm</keyword>
<dbReference type="Pfam" id="PF09479">
    <property type="entry name" value="Flg_new"/>
    <property type="match status" value="1"/>
</dbReference>
<dbReference type="Proteomes" id="UP000184488">
    <property type="component" value="Unassembled WGS sequence"/>
</dbReference>
<evidence type="ECO:0000259" key="8">
    <source>
        <dbReference type="PROSITE" id="PS50835"/>
    </source>
</evidence>
<dbReference type="CDD" id="cd00063">
    <property type="entry name" value="FN3"/>
    <property type="match status" value="1"/>
</dbReference>
<dbReference type="Gene3D" id="2.60.120.380">
    <property type="match status" value="1"/>
</dbReference>
<evidence type="ECO:0000256" key="6">
    <source>
        <dbReference type="ARBA" id="ARBA00023273"/>
    </source>
</evidence>
<keyword evidence="7" id="KW-0732">Signal</keyword>
<dbReference type="InterPro" id="IPR036116">
    <property type="entry name" value="FN3_sf"/>
</dbReference>
<dbReference type="STRING" id="415425.SAMN05444363_0219"/>